<accession>A0A3L9MM36</accession>
<dbReference type="Proteomes" id="UP000275348">
    <property type="component" value="Unassembled WGS sequence"/>
</dbReference>
<evidence type="ECO:0008006" key="3">
    <source>
        <dbReference type="Google" id="ProtNLM"/>
    </source>
</evidence>
<comment type="caution">
    <text evidence="1">The sequence shown here is derived from an EMBL/GenBank/DDBJ whole genome shotgun (WGS) entry which is preliminary data.</text>
</comment>
<proteinExistence type="predicted"/>
<dbReference type="EMBL" id="RDOJ01000002">
    <property type="protein sequence ID" value="RLZ12254.1"/>
    <property type="molecule type" value="Genomic_DNA"/>
</dbReference>
<reference evidence="1 2" key="1">
    <citation type="submission" date="2018-10" db="EMBL/GenBank/DDBJ databases">
        <authorList>
            <person name="Chen X."/>
        </authorList>
    </citation>
    <scope>NUCLEOTIDE SEQUENCE [LARGE SCALE GENOMIC DNA]</scope>
    <source>
        <strain evidence="1 2">YIM 102668</strain>
    </source>
</reference>
<evidence type="ECO:0000313" key="1">
    <source>
        <dbReference type="EMBL" id="RLZ12254.1"/>
    </source>
</evidence>
<protein>
    <recommendedName>
        <fullName evidence="3">Lipoprotein</fullName>
    </recommendedName>
</protein>
<dbReference type="PROSITE" id="PS51257">
    <property type="entry name" value="PROKAR_LIPOPROTEIN"/>
    <property type="match status" value="1"/>
</dbReference>
<gene>
    <name evidence="1" type="ORF">EAH69_01675</name>
</gene>
<dbReference type="RefSeq" id="WP_121933467.1">
    <property type="nucleotide sequence ID" value="NZ_RDOJ01000002.1"/>
</dbReference>
<dbReference type="AlphaFoldDB" id="A0A3L9MM36"/>
<name>A0A3L9MM36_9FLAO</name>
<evidence type="ECO:0000313" key="2">
    <source>
        <dbReference type="Proteomes" id="UP000275348"/>
    </source>
</evidence>
<keyword evidence="2" id="KW-1185">Reference proteome</keyword>
<sequence length="300" mass="34813">MKTIKKFFVRNTSIVILTTAFLTSCKITYTSSKPQTKVQNEVVSNTNPLSAETSVLIDSILQKGLDREALYTLISDIKPISSLSMYTFPIANTDSLAYISGKAFDEVENQKYLDQIKNIQDGFNQLNIPDLKFFVLPYKSNNKKEKNIQLYVARESAVNRVLREHKHFFGQFGWVEGVNPEILITANEYGFKYDRLRGFGYLFGYPSHAVDFYTEAEYSNEKKNEFVKRKFFQIPTYERESGYFVYAYPDNYVPKKEVDSVLYHKSVEVLDHYKSIRHKFKNDDGSINALKLIVSENFKK</sequence>
<organism evidence="1 2">
    <name type="scientific">Faecalibacter macacae</name>
    <dbReference type="NCBI Taxonomy" id="1859289"/>
    <lineage>
        <taxon>Bacteria</taxon>
        <taxon>Pseudomonadati</taxon>
        <taxon>Bacteroidota</taxon>
        <taxon>Flavobacteriia</taxon>
        <taxon>Flavobacteriales</taxon>
        <taxon>Weeksellaceae</taxon>
        <taxon>Faecalibacter</taxon>
    </lineage>
</organism>
<dbReference type="OrthoDB" id="998120at2"/>